<dbReference type="Proteomes" id="UP000800097">
    <property type="component" value="Unassembled WGS sequence"/>
</dbReference>
<dbReference type="RefSeq" id="XP_033652112.1">
    <property type="nucleotide sequence ID" value="XM_033792892.1"/>
</dbReference>
<dbReference type="OrthoDB" id="3718497at2759"/>
<dbReference type="AlphaFoldDB" id="A0A6A6JEH7"/>
<accession>A0A6A6JEH7</accession>
<protein>
    <submittedName>
        <fullName evidence="1">Uncharacterized protein</fullName>
    </submittedName>
</protein>
<proteinExistence type="predicted"/>
<evidence type="ECO:0000313" key="1">
    <source>
        <dbReference type="EMBL" id="KAF2274573.1"/>
    </source>
</evidence>
<reference evidence="1" key="1">
    <citation type="journal article" date="2020" name="Stud. Mycol.">
        <title>101 Dothideomycetes genomes: a test case for predicting lifestyles and emergence of pathogens.</title>
        <authorList>
            <person name="Haridas S."/>
            <person name="Albert R."/>
            <person name="Binder M."/>
            <person name="Bloem J."/>
            <person name="Labutti K."/>
            <person name="Salamov A."/>
            <person name="Andreopoulos B."/>
            <person name="Baker S."/>
            <person name="Barry K."/>
            <person name="Bills G."/>
            <person name="Bluhm B."/>
            <person name="Cannon C."/>
            <person name="Castanera R."/>
            <person name="Culley D."/>
            <person name="Daum C."/>
            <person name="Ezra D."/>
            <person name="Gonzalez J."/>
            <person name="Henrissat B."/>
            <person name="Kuo A."/>
            <person name="Liang C."/>
            <person name="Lipzen A."/>
            <person name="Lutzoni F."/>
            <person name="Magnuson J."/>
            <person name="Mondo S."/>
            <person name="Nolan M."/>
            <person name="Ohm R."/>
            <person name="Pangilinan J."/>
            <person name="Park H.-J."/>
            <person name="Ramirez L."/>
            <person name="Alfaro M."/>
            <person name="Sun H."/>
            <person name="Tritt A."/>
            <person name="Yoshinaga Y."/>
            <person name="Zwiers L.-H."/>
            <person name="Turgeon B."/>
            <person name="Goodwin S."/>
            <person name="Spatafora J."/>
            <person name="Crous P."/>
            <person name="Grigoriev I."/>
        </authorList>
    </citation>
    <scope>NUCLEOTIDE SEQUENCE</scope>
    <source>
        <strain evidence="1">CBS 379.55</strain>
    </source>
</reference>
<sequence length="325" mass="37982">MAGLSSIEQLPTEIAFIILSFLTHPRSRLPGLSERQSDHDYPMEKKTEARKAYYMSRLAPPDTDRFAVNLFQWRDHQHPFNVLAMTSRRMREHVERFCAHLVKIHGKANSPVTHAEHCKPATESPDPSGIVYRKLWLQYAPRLCVYCNVLLSEYPHRSVMRPISACRDCFYAQVYSINEVAEQFHLSGTDLSANGVRGFPPFVLRVDVEALVLRLYGTKQYHDIQGQRRLCNICVRAGTIARTVALRAARQSRVWDIEPSEGWLAREKIPRTQNSRRDYNWFDYLEYRRDPYLYKEEDVEGNYYYLRLRSIGEEPAQSHLPFRQG</sequence>
<gene>
    <name evidence="1" type="ORF">EI97DRAFT_102739</name>
</gene>
<dbReference type="GeneID" id="54546067"/>
<organism evidence="1 2">
    <name type="scientific">Westerdykella ornata</name>
    <dbReference type="NCBI Taxonomy" id="318751"/>
    <lineage>
        <taxon>Eukaryota</taxon>
        <taxon>Fungi</taxon>
        <taxon>Dikarya</taxon>
        <taxon>Ascomycota</taxon>
        <taxon>Pezizomycotina</taxon>
        <taxon>Dothideomycetes</taxon>
        <taxon>Pleosporomycetidae</taxon>
        <taxon>Pleosporales</taxon>
        <taxon>Sporormiaceae</taxon>
        <taxon>Westerdykella</taxon>
    </lineage>
</organism>
<dbReference type="EMBL" id="ML986502">
    <property type="protein sequence ID" value="KAF2274573.1"/>
    <property type="molecule type" value="Genomic_DNA"/>
</dbReference>
<evidence type="ECO:0000313" key="2">
    <source>
        <dbReference type="Proteomes" id="UP000800097"/>
    </source>
</evidence>
<keyword evidence="2" id="KW-1185">Reference proteome</keyword>
<name>A0A6A6JEH7_WESOR</name>